<dbReference type="AlphaFoldDB" id="A0AAW1B8Z8"/>
<evidence type="ECO:0000256" key="3">
    <source>
        <dbReference type="ARBA" id="ARBA00023242"/>
    </source>
</evidence>
<keyword evidence="8" id="KW-1185">Reference proteome</keyword>
<dbReference type="PANTHER" id="PTHR10270:SF45">
    <property type="entry name" value="PROTEIN SOX-15"/>
    <property type="match status" value="1"/>
</dbReference>
<dbReference type="InterPro" id="IPR036910">
    <property type="entry name" value="HMG_box_dom_sf"/>
</dbReference>
<feature type="region of interest" description="Disordered" evidence="5">
    <location>
        <begin position="13"/>
        <end position="43"/>
    </location>
</feature>
<dbReference type="SMART" id="SM00398">
    <property type="entry name" value="HMG"/>
    <property type="match status" value="1"/>
</dbReference>
<feature type="DNA-binding region" description="HMG box" evidence="4">
    <location>
        <begin position="44"/>
        <end position="112"/>
    </location>
</feature>
<dbReference type="Gene3D" id="1.10.30.10">
    <property type="entry name" value="High mobility group box domain"/>
    <property type="match status" value="1"/>
</dbReference>
<comment type="subcellular location">
    <subcellularLocation>
        <location evidence="1">Nucleus</location>
    </subcellularLocation>
</comment>
<dbReference type="InterPro" id="IPR050140">
    <property type="entry name" value="SRY-related_HMG-box_TF-like"/>
</dbReference>
<protein>
    <submittedName>
        <fullName evidence="7">Protein SOX-15</fullName>
    </submittedName>
</protein>
<dbReference type="GO" id="GO:0030182">
    <property type="term" value="P:neuron differentiation"/>
    <property type="evidence" value="ECO:0007669"/>
    <property type="project" value="TreeGrafter"/>
</dbReference>
<comment type="caution">
    <text evidence="7">The sequence shown here is derived from an EMBL/GenBank/DDBJ whole genome shotgun (WGS) entry which is preliminary data.</text>
</comment>
<evidence type="ECO:0000256" key="5">
    <source>
        <dbReference type="SAM" id="MobiDB-lite"/>
    </source>
</evidence>
<dbReference type="GO" id="GO:0000122">
    <property type="term" value="P:negative regulation of transcription by RNA polymerase II"/>
    <property type="evidence" value="ECO:0007669"/>
    <property type="project" value="TreeGrafter"/>
</dbReference>
<dbReference type="FunFam" id="1.10.30.10:FF:000002">
    <property type="entry name" value="transcription factor Sox-2"/>
    <property type="match status" value="1"/>
</dbReference>
<dbReference type="CDD" id="cd22028">
    <property type="entry name" value="HMG-box_SoxA_SoxB_SoxG"/>
    <property type="match status" value="1"/>
</dbReference>
<evidence type="ECO:0000313" key="7">
    <source>
        <dbReference type="EMBL" id="KAK9398393.1"/>
    </source>
</evidence>
<dbReference type="Pfam" id="PF00505">
    <property type="entry name" value="HMG_box"/>
    <property type="match status" value="1"/>
</dbReference>
<keyword evidence="3 4" id="KW-0539">Nucleus</keyword>
<accession>A0AAW1B8Z8</accession>
<dbReference type="GO" id="GO:0001228">
    <property type="term" value="F:DNA-binding transcription activator activity, RNA polymerase II-specific"/>
    <property type="evidence" value="ECO:0007669"/>
    <property type="project" value="TreeGrafter"/>
</dbReference>
<gene>
    <name evidence="7" type="ORF">NXF25_021754</name>
</gene>
<evidence type="ECO:0000256" key="4">
    <source>
        <dbReference type="PROSITE-ProRule" id="PRU00267"/>
    </source>
</evidence>
<feature type="domain" description="HMG box" evidence="6">
    <location>
        <begin position="44"/>
        <end position="112"/>
    </location>
</feature>
<dbReference type="PANTHER" id="PTHR10270">
    <property type="entry name" value="SOX TRANSCRIPTION FACTOR"/>
    <property type="match status" value="1"/>
</dbReference>
<dbReference type="EMBL" id="JAOTOJ010000008">
    <property type="protein sequence ID" value="KAK9398393.1"/>
    <property type="molecule type" value="Genomic_DNA"/>
</dbReference>
<dbReference type="PROSITE" id="PS50118">
    <property type="entry name" value="HMG_BOX_2"/>
    <property type="match status" value="1"/>
</dbReference>
<sequence length="251" mass="26655">MFGGFYNPEAPARGWAAGPIQPAQAPQLAPAPPAPPSTAQAEKVKRPMNAFMVWSCAQRRRIAQEQPRLHNSEISKRLGAAWKRLDAAQKRPFIDEAKRLRARHMLDYPDYKYRPRRKSRPGGRQPVALSPACLPGQSAPFGWRAGSPDALPWTDGHAGLAPDGGGGGGGYVMGAAAAPCSSLVYSTPPPPATMPRKLDTGLPYPLGDFPEIVAIYGLQGCEGSDAATPGCLLEPPPQHLGFSSAAHLAPL</sequence>
<dbReference type="GO" id="GO:0005634">
    <property type="term" value="C:nucleus"/>
    <property type="evidence" value="ECO:0007669"/>
    <property type="project" value="UniProtKB-SubCell"/>
</dbReference>
<dbReference type="Proteomes" id="UP001474421">
    <property type="component" value="Unassembled WGS sequence"/>
</dbReference>
<evidence type="ECO:0000256" key="1">
    <source>
        <dbReference type="ARBA" id="ARBA00004123"/>
    </source>
</evidence>
<organism evidence="7 8">
    <name type="scientific">Crotalus adamanteus</name>
    <name type="common">Eastern diamondback rattlesnake</name>
    <dbReference type="NCBI Taxonomy" id="8729"/>
    <lineage>
        <taxon>Eukaryota</taxon>
        <taxon>Metazoa</taxon>
        <taxon>Chordata</taxon>
        <taxon>Craniata</taxon>
        <taxon>Vertebrata</taxon>
        <taxon>Euteleostomi</taxon>
        <taxon>Lepidosauria</taxon>
        <taxon>Squamata</taxon>
        <taxon>Bifurcata</taxon>
        <taxon>Unidentata</taxon>
        <taxon>Episquamata</taxon>
        <taxon>Toxicofera</taxon>
        <taxon>Serpentes</taxon>
        <taxon>Colubroidea</taxon>
        <taxon>Viperidae</taxon>
        <taxon>Crotalinae</taxon>
        <taxon>Crotalus</taxon>
    </lineage>
</organism>
<proteinExistence type="predicted"/>
<name>A0AAW1B8Z8_CROAD</name>
<dbReference type="SUPFAM" id="SSF47095">
    <property type="entry name" value="HMG-box"/>
    <property type="match status" value="1"/>
</dbReference>
<reference evidence="7 8" key="1">
    <citation type="journal article" date="2024" name="Proc. Natl. Acad. Sci. U.S.A.">
        <title>The genetic regulatory architecture and epigenomic basis for age-related changes in rattlesnake venom.</title>
        <authorList>
            <person name="Hogan M.P."/>
            <person name="Holding M.L."/>
            <person name="Nystrom G.S."/>
            <person name="Colston T.J."/>
            <person name="Bartlett D.A."/>
            <person name="Mason A.J."/>
            <person name="Ellsworth S.A."/>
            <person name="Rautsaw R.M."/>
            <person name="Lawrence K.C."/>
            <person name="Strickland J.L."/>
            <person name="He B."/>
            <person name="Fraser P."/>
            <person name="Margres M.J."/>
            <person name="Gilbert D.M."/>
            <person name="Gibbs H.L."/>
            <person name="Parkinson C.L."/>
            <person name="Rokyta D.R."/>
        </authorList>
    </citation>
    <scope>NUCLEOTIDE SEQUENCE [LARGE SCALE GENOMIC DNA]</scope>
    <source>
        <strain evidence="7">DRR0105</strain>
    </source>
</reference>
<dbReference type="InterPro" id="IPR009071">
    <property type="entry name" value="HMG_box_dom"/>
</dbReference>
<evidence type="ECO:0000256" key="2">
    <source>
        <dbReference type="ARBA" id="ARBA00023125"/>
    </source>
</evidence>
<dbReference type="GO" id="GO:0000978">
    <property type="term" value="F:RNA polymerase II cis-regulatory region sequence-specific DNA binding"/>
    <property type="evidence" value="ECO:0007669"/>
    <property type="project" value="TreeGrafter"/>
</dbReference>
<evidence type="ECO:0000259" key="6">
    <source>
        <dbReference type="PROSITE" id="PS50118"/>
    </source>
</evidence>
<evidence type="ECO:0000313" key="8">
    <source>
        <dbReference type="Proteomes" id="UP001474421"/>
    </source>
</evidence>
<dbReference type="GO" id="GO:0007420">
    <property type="term" value="P:brain development"/>
    <property type="evidence" value="ECO:0007669"/>
    <property type="project" value="TreeGrafter"/>
</dbReference>
<keyword evidence="2 4" id="KW-0238">DNA-binding</keyword>
<feature type="compositionally biased region" description="Low complexity" evidence="5">
    <location>
        <begin position="16"/>
        <end position="28"/>
    </location>
</feature>